<comment type="subcellular location">
    <subcellularLocation>
        <location evidence="1">Cell membrane</location>
        <topology evidence="1">Multi-pass membrane protein</topology>
    </subcellularLocation>
    <subcellularLocation>
        <location evidence="12">Membrane</location>
        <topology evidence="12">Multi-pass membrane protein</topology>
    </subcellularLocation>
</comment>
<evidence type="ECO:0000313" key="13">
    <source>
        <dbReference type="EMBL" id="AGA78612.1"/>
    </source>
</evidence>
<evidence type="ECO:0000313" key="14">
    <source>
        <dbReference type="Proteomes" id="UP000010796"/>
    </source>
</evidence>
<dbReference type="GO" id="GO:0015095">
    <property type="term" value="F:magnesium ion transmembrane transporter activity"/>
    <property type="evidence" value="ECO:0007669"/>
    <property type="project" value="UniProtKB-UniRule"/>
</dbReference>
<evidence type="ECO:0000256" key="6">
    <source>
        <dbReference type="ARBA" id="ARBA00022842"/>
    </source>
</evidence>
<feature type="transmembrane region" description="Helical" evidence="12">
    <location>
        <begin position="314"/>
        <end position="334"/>
    </location>
</feature>
<gene>
    <name evidence="12" type="primary">corA</name>
    <name evidence="13" type="ordered locus">Echvi_2364</name>
</gene>
<evidence type="ECO:0000256" key="1">
    <source>
        <dbReference type="ARBA" id="ARBA00004651"/>
    </source>
</evidence>
<keyword evidence="6 12" id="KW-0460">Magnesium</keyword>
<comment type="catalytic activity">
    <reaction evidence="10">
        <text>Mg(2+)(in) = Mg(2+)(out)</text>
        <dbReference type="Rhea" id="RHEA:29827"/>
        <dbReference type="ChEBI" id="CHEBI:18420"/>
    </reaction>
</comment>
<evidence type="ECO:0000256" key="4">
    <source>
        <dbReference type="ARBA" id="ARBA00022475"/>
    </source>
</evidence>
<dbReference type="Pfam" id="PF01544">
    <property type="entry name" value="CorA"/>
    <property type="match status" value="1"/>
</dbReference>
<comment type="function">
    <text evidence="11">Mediates influx of magnesium ions. Alternates between open and closed states. Activated by low cytoplasmic Mg(2+) levels. Inactive when cytoplasmic Mg(2+) levels are high.</text>
</comment>
<dbReference type="InterPro" id="IPR045863">
    <property type="entry name" value="CorA_TM1_TM2"/>
</dbReference>
<dbReference type="GO" id="GO:0005886">
    <property type="term" value="C:plasma membrane"/>
    <property type="evidence" value="ECO:0007669"/>
    <property type="project" value="UniProtKB-SubCell"/>
</dbReference>
<dbReference type="HOGENOM" id="CLU_007127_0_0_10"/>
<dbReference type="Gene3D" id="1.20.58.340">
    <property type="entry name" value="Magnesium transport protein CorA, transmembrane region"/>
    <property type="match status" value="2"/>
</dbReference>
<evidence type="ECO:0000256" key="10">
    <source>
        <dbReference type="ARBA" id="ARBA00034269"/>
    </source>
</evidence>
<dbReference type="SUPFAM" id="SSF144083">
    <property type="entry name" value="Magnesium transport protein CorA, transmembrane region"/>
    <property type="match status" value="1"/>
</dbReference>
<keyword evidence="7 12" id="KW-1133">Transmembrane helix</keyword>
<keyword evidence="3 12" id="KW-0813">Transport</keyword>
<dbReference type="InterPro" id="IPR004488">
    <property type="entry name" value="Mg/Co-transport_prot_CorA"/>
</dbReference>
<dbReference type="FunFam" id="1.20.58.340:FF:000004">
    <property type="entry name" value="Magnesium transport protein CorA"/>
    <property type="match status" value="1"/>
</dbReference>
<dbReference type="KEGG" id="evi:Echvi_2364"/>
<dbReference type="PANTHER" id="PTHR46494:SF1">
    <property type="entry name" value="CORA FAMILY METAL ION TRANSPORTER (EUROFUNG)"/>
    <property type="match status" value="1"/>
</dbReference>
<evidence type="ECO:0000256" key="3">
    <source>
        <dbReference type="ARBA" id="ARBA00022448"/>
    </source>
</evidence>
<keyword evidence="8 12" id="KW-0406">Ion transport</keyword>
<evidence type="ECO:0000256" key="2">
    <source>
        <dbReference type="ARBA" id="ARBA00009765"/>
    </source>
</evidence>
<evidence type="ECO:0000256" key="5">
    <source>
        <dbReference type="ARBA" id="ARBA00022692"/>
    </source>
</evidence>
<feature type="transmembrane region" description="Helical" evidence="12">
    <location>
        <begin position="283"/>
        <end position="302"/>
    </location>
</feature>
<protein>
    <recommendedName>
        <fullName evidence="12">Magnesium transport protein CorA</fullName>
    </recommendedName>
</protein>
<dbReference type="InterPro" id="IPR045861">
    <property type="entry name" value="CorA_cytoplasmic_dom"/>
</dbReference>
<evidence type="ECO:0000256" key="8">
    <source>
        <dbReference type="ARBA" id="ARBA00023065"/>
    </source>
</evidence>
<sequence>MSKTNDKPDSLTPKPILELYSFGEQHFEKHLIQDLDALKPFLEKKDLKFWLNISSIHDSNLILEIADLLSIHPMVIEDITNTSQRPKIEEFDDHIFVLVKMLYSKNSISEIQTEQVSILFGQNYILSFQETPQDIFDNVRIRLENPKGKMRKLGSDYFTYVLVDAIIDEYFGILELISDTVEKYDDQILQNKSNINLNTIHHQRKTLRRIRSSIWPLRELISIWKKSEHPLIKRKNMTYINDIYEHTIEILEGLELQRETMNSLAELYMTQLSIKQNEVMKTLTVIATIFIPLTFIAGIYGMNFKFMPELEWKYSYPTLWLIFILITVMMIRYFKQKKWF</sequence>
<keyword evidence="5 12" id="KW-0812">Transmembrane</keyword>
<dbReference type="PANTHER" id="PTHR46494">
    <property type="entry name" value="CORA FAMILY METAL ION TRANSPORTER (EUROFUNG)"/>
    <property type="match status" value="1"/>
</dbReference>
<evidence type="ECO:0000256" key="9">
    <source>
        <dbReference type="ARBA" id="ARBA00023136"/>
    </source>
</evidence>
<dbReference type="GO" id="GO:0015087">
    <property type="term" value="F:cobalt ion transmembrane transporter activity"/>
    <property type="evidence" value="ECO:0007669"/>
    <property type="project" value="UniProtKB-UniRule"/>
</dbReference>
<reference evidence="14" key="1">
    <citation type="submission" date="2012-02" db="EMBL/GenBank/DDBJ databases">
        <title>The complete genome of Echinicola vietnamensis DSM 17526.</title>
        <authorList>
            <person name="Lucas S."/>
            <person name="Copeland A."/>
            <person name="Lapidus A."/>
            <person name="Glavina del Rio T."/>
            <person name="Dalin E."/>
            <person name="Tice H."/>
            <person name="Bruce D."/>
            <person name="Goodwin L."/>
            <person name="Pitluck S."/>
            <person name="Peters L."/>
            <person name="Ovchinnikova G."/>
            <person name="Teshima H."/>
            <person name="Kyrpides N."/>
            <person name="Mavromatis K."/>
            <person name="Ivanova N."/>
            <person name="Brettin T."/>
            <person name="Detter J.C."/>
            <person name="Han C."/>
            <person name="Larimer F."/>
            <person name="Land M."/>
            <person name="Hauser L."/>
            <person name="Markowitz V."/>
            <person name="Cheng J.-F."/>
            <person name="Hugenholtz P."/>
            <person name="Woyke T."/>
            <person name="Wu D."/>
            <person name="Brambilla E."/>
            <person name="Klenk H.-P."/>
            <person name="Eisen J.A."/>
        </authorList>
    </citation>
    <scope>NUCLEOTIDE SEQUENCE [LARGE SCALE GENOMIC DNA]</scope>
    <source>
        <strain evidence="14">DSM 17526 / LMG 23754 / KMM 6221</strain>
    </source>
</reference>
<dbReference type="STRING" id="926556.Echvi_2364"/>
<keyword evidence="9 12" id="KW-0472">Membrane</keyword>
<proteinExistence type="inferred from homology"/>
<dbReference type="Gene3D" id="3.30.460.20">
    <property type="entry name" value="CorA soluble domain-like"/>
    <property type="match status" value="1"/>
</dbReference>
<accession>L0FZ94</accession>
<comment type="similarity">
    <text evidence="2 12">Belongs to the CorA metal ion transporter (MIT) (TC 1.A.35) family.</text>
</comment>
<keyword evidence="4 12" id="KW-1003">Cell membrane</keyword>
<dbReference type="NCBIfam" id="TIGR00383">
    <property type="entry name" value="corA"/>
    <property type="match status" value="1"/>
</dbReference>
<dbReference type="InterPro" id="IPR002523">
    <property type="entry name" value="MgTranspt_CorA/ZnTranspt_ZntB"/>
</dbReference>
<organism evidence="13 14">
    <name type="scientific">Echinicola vietnamensis (strain DSM 17526 / LMG 23754 / KMM 6221)</name>
    <dbReference type="NCBI Taxonomy" id="926556"/>
    <lineage>
        <taxon>Bacteria</taxon>
        <taxon>Pseudomonadati</taxon>
        <taxon>Bacteroidota</taxon>
        <taxon>Cytophagia</taxon>
        <taxon>Cytophagales</taxon>
        <taxon>Cyclobacteriaceae</taxon>
        <taxon>Echinicola</taxon>
    </lineage>
</organism>
<evidence type="ECO:0000256" key="12">
    <source>
        <dbReference type="RuleBase" id="RU362010"/>
    </source>
</evidence>
<evidence type="ECO:0000256" key="11">
    <source>
        <dbReference type="ARBA" id="ARBA00045497"/>
    </source>
</evidence>
<name>L0FZ94_ECHVK</name>
<dbReference type="AlphaFoldDB" id="L0FZ94"/>
<dbReference type="PATRIC" id="fig|926556.3.peg.2489"/>
<dbReference type="Proteomes" id="UP000010796">
    <property type="component" value="Chromosome"/>
</dbReference>
<dbReference type="eggNOG" id="COG0598">
    <property type="taxonomic scope" value="Bacteria"/>
</dbReference>
<dbReference type="GO" id="GO:0000287">
    <property type="term" value="F:magnesium ion binding"/>
    <property type="evidence" value="ECO:0007669"/>
    <property type="project" value="TreeGrafter"/>
</dbReference>
<dbReference type="RefSeq" id="WP_015266168.1">
    <property type="nucleotide sequence ID" value="NC_019904.1"/>
</dbReference>
<dbReference type="GO" id="GO:0050897">
    <property type="term" value="F:cobalt ion binding"/>
    <property type="evidence" value="ECO:0007669"/>
    <property type="project" value="TreeGrafter"/>
</dbReference>
<dbReference type="SUPFAM" id="SSF143865">
    <property type="entry name" value="CorA soluble domain-like"/>
    <property type="match status" value="1"/>
</dbReference>
<keyword evidence="14" id="KW-1185">Reference proteome</keyword>
<evidence type="ECO:0000256" key="7">
    <source>
        <dbReference type="ARBA" id="ARBA00022989"/>
    </source>
</evidence>
<dbReference type="EMBL" id="CP003346">
    <property type="protein sequence ID" value="AGA78612.1"/>
    <property type="molecule type" value="Genomic_DNA"/>
</dbReference>
<dbReference type="CDD" id="cd12828">
    <property type="entry name" value="TmCorA-like_1"/>
    <property type="match status" value="1"/>
</dbReference>